<gene>
    <name evidence="1" type="ORF">SNAT2548_LOCUS21027</name>
</gene>
<comment type="caution">
    <text evidence="1">The sequence shown here is derived from an EMBL/GenBank/DDBJ whole genome shotgun (WGS) entry which is preliminary data.</text>
</comment>
<evidence type="ECO:0000313" key="2">
    <source>
        <dbReference type="Proteomes" id="UP000604046"/>
    </source>
</evidence>
<accession>A0A812QFH7</accession>
<dbReference type="EMBL" id="CAJNDS010002234">
    <property type="protein sequence ID" value="CAE7385555.1"/>
    <property type="molecule type" value="Genomic_DNA"/>
</dbReference>
<keyword evidence="2" id="KW-1185">Reference proteome</keyword>
<proteinExistence type="predicted"/>
<reference evidence="1" key="1">
    <citation type="submission" date="2021-02" db="EMBL/GenBank/DDBJ databases">
        <authorList>
            <person name="Dougan E. K."/>
            <person name="Rhodes N."/>
            <person name="Thang M."/>
            <person name="Chan C."/>
        </authorList>
    </citation>
    <scope>NUCLEOTIDE SEQUENCE</scope>
</reference>
<organism evidence="1 2">
    <name type="scientific">Symbiodinium natans</name>
    <dbReference type="NCBI Taxonomy" id="878477"/>
    <lineage>
        <taxon>Eukaryota</taxon>
        <taxon>Sar</taxon>
        <taxon>Alveolata</taxon>
        <taxon>Dinophyceae</taxon>
        <taxon>Suessiales</taxon>
        <taxon>Symbiodiniaceae</taxon>
        <taxon>Symbiodinium</taxon>
    </lineage>
</organism>
<protein>
    <submittedName>
        <fullName evidence="1">Uncharacterized protein</fullName>
    </submittedName>
</protein>
<evidence type="ECO:0000313" key="1">
    <source>
        <dbReference type="EMBL" id="CAE7385555.1"/>
    </source>
</evidence>
<feature type="non-terminal residue" evidence="1">
    <location>
        <position position="1"/>
    </location>
</feature>
<dbReference type="Proteomes" id="UP000604046">
    <property type="component" value="Unassembled WGS sequence"/>
</dbReference>
<name>A0A812QFH7_9DINO</name>
<dbReference type="AlphaFoldDB" id="A0A812QFH7"/>
<sequence length="310" mass="33493">MGERMVTAPGLCLTERCPVLPSKGLSKPMPCSRRVRRGKTPHVLPLPLLPAWPAAVAMKPDWASAAMSIANFCIVSLNALWADLKLSQLSSARFAAATSPQMEAHLHIATKIARMLERFASAANGSWSWSGGFDKFEHSATTKTEPLSGQAVDLLVRAGTCDPVKYVSPELAQLLSGANIFPEVKQNVPWEDCPCPGNIQEYAILVARELACGKVRLRQQAMEDCRSCTASAAELCLVATDDTVFIHRDKDQDLATLAQFDNALQQAGVPKKASKDVTLAEQITALGRNLKLLTCVTATLDVLEKKKASP</sequence>